<dbReference type="OrthoDB" id="288590at2759"/>
<proteinExistence type="inferred from homology"/>
<evidence type="ECO:0000256" key="2">
    <source>
        <dbReference type="ARBA" id="ARBA00022723"/>
    </source>
</evidence>
<dbReference type="InterPro" id="IPR027443">
    <property type="entry name" value="IPNS-like_sf"/>
</dbReference>
<keyword evidence="2 4" id="KW-0479">Metal-binding</keyword>
<dbReference type="Gene3D" id="2.60.120.330">
    <property type="entry name" value="B-lactam Antibiotic, Isopenicillin N Synthase, Chain"/>
    <property type="match status" value="1"/>
</dbReference>
<dbReference type="FunFam" id="2.60.120.330:FF:000134">
    <property type="entry name" value="Uncharacterized protein"/>
    <property type="match status" value="1"/>
</dbReference>
<dbReference type="InterPro" id="IPR044861">
    <property type="entry name" value="IPNS-like_FE2OG_OXY"/>
</dbReference>
<evidence type="ECO:0000256" key="4">
    <source>
        <dbReference type="RuleBase" id="RU003682"/>
    </source>
</evidence>
<name>A0A7J0ESV0_9ERIC</name>
<keyword evidence="3 4" id="KW-0408">Iron</keyword>
<dbReference type="SUPFAM" id="SSF51197">
    <property type="entry name" value="Clavaminate synthase-like"/>
    <property type="match status" value="1"/>
</dbReference>
<sequence>MAPPTEVLVQTSPETNPHVPKRTTVKALVESDGLTSIPSNYSYAMHPNESDASDPNDTIPTIDFSLLNSGDPHQRAKVIQDIDKACQEWGFFMLVNHGVPETLMKAVLVLDGCNEFFNLPMEEKMEFATKDIWKPIRFGTGVDIKVEKFFFWRDFIKVFTHPEFHFLSKPQGFSEVAQEYCKRCREVSMELLKGISESLGFEESYIEKAMNLKSGFQLFAANLYPPCPQPELAMGIPAHTDHGLLTLLIENGIGGLQIQHNGKWFHVNPLPNSFLVNTADHLEILSNGRYKSIMHRAVVNSQSTRISIAIPNGPSLDTMVSPAPELLDNESRSAVYIPMKYKDYMDLQLDGKPCLERVRLPVA</sequence>
<keyword evidence="7" id="KW-1185">Reference proteome</keyword>
<protein>
    <submittedName>
        <fullName evidence="6">2-oxoglutarate (2OG) and Fe(II)-dependent oxygenase superfamily protein</fullName>
    </submittedName>
</protein>
<evidence type="ECO:0000256" key="3">
    <source>
        <dbReference type="ARBA" id="ARBA00023004"/>
    </source>
</evidence>
<gene>
    <name evidence="6" type="ORF">Acr_06g0013620</name>
</gene>
<comment type="similarity">
    <text evidence="1 4">Belongs to the iron/ascorbate-dependent oxidoreductase family.</text>
</comment>
<evidence type="ECO:0000313" key="7">
    <source>
        <dbReference type="Proteomes" id="UP000585474"/>
    </source>
</evidence>
<dbReference type="GO" id="GO:0046872">
    <property type="term" value="F:metal ion binding"/>
    <property type="evidence" value="ECO:0007669"/>
    <property type="project" value="UniProtKB-KW"/>
</dbReference>
<dbReference type="Proteomes" id="UP000585474">
    <property type="component" value="Unassembled WGS sequence"/>
</dbReference>
<evidence type="ECO:0000313" key="6">
    <source>
        <dbReference type="EMBL" id="GFY89422.1"/>
    </source>
</evidence>
<reference evidence="6 7" key="1">
    <citation type="submission" date="2019-07" db="EMBL/GenBank/DDBJ databases">
        <title>De Novo Assembly of kiwifruit Actinidia rufa.</title>
        <authorList>
            <person name="Sugita-Konishi S."/>
            <person name="Sato K."/>
            <person name="Mori E."/>
            <person name="Abe Y."/>
            <person name="Kisaki G."/>
            <person name="Hamano K."/>
            <person name="Suezawa K."/>
            <person name="Otani M."/>
            <person name="Fukuda T."/>
            <person name="Manabe T."/>
            <person name="Gomi K."/>
            <person name="Tabuchi M."/>
            <person name="Akimitsu K."/>
            <person name="Kataoka I."/>
        </authorList>
    </citation>
    <scope>NUCLEOTIDE SEQUENCE [LARGE SCALE GENOMIC DNA]</scope>
    <source>
        <strain evidence="7">cv. Fuchu</strain>
    </source>
</reference>
<dbReference type="GO" id="GO:0016705">
    <property type="term" value="F:oxidoreductase activity, acting on paired donors, with incorporation or reduction of molecular oxygen"/>
    <property type="evidence" value="ECO:0007669"/>
    <property type="project" value="UniProtKB-ARBA"/>
</dbReference>
<dbReference type="PROSITE" id="PS51471">
    <property type="entry name" value="FE2OG_OXY"/>
    <property type="match status" value="1"/>
</dbReference>
<dbReference type="InterPro" id="IPR050295">
    <property type="entry name" value="Plant_2OG-oxidoreductases"/>
</dbReference>
<keyword evidence="4" id="KW-0560">Oxidoreductase</keyword>
<accession>A0A7J0ESV0</accession>
<dbReference type="AlphaFoldDB" id="A0A7J0ESV0"/>
<evidence type="ECO:0000259" key="5">
    <source>
        <dbReference type="PROSITE" id="PS51471"/>
    </source>
</evidence>
<dbReference type="Pfam" id="PF14226">
    <property type="entry name" value="DIOX_N"/>
    <property type="match status" value="1"/>
</dbReference>
<dbReference type="EMBL" id="BJWL01000006">
    <property type="protein sequence ID" value="GFY89422.1"/>
    <property type="molecule type" value="Genomic_DNA"/>
</dbReference>
<dbReference type="InterPro" id="IPR026992">
    <property type="entry name" value="DIOX_N"/>
</dbReference>
<dbReference type="InterPro" id="IPR005123">
    <property type="entry name" value="Oxoglu/Fe-dep_dioxygenase_dom"/>
</dbReference>
<organism evidence="6 7">
    <name type="scientific">Actinidia rufa</name>
    <dbReference type="NCBI Taxonomy" id="165716"/>
    <lineage>
        <taxon>Eukaryota</taxon>
        <taxon>Viridiplantae</taxon>
        <taxon>Streptophyta</taxon>
        <taxon>Embryophyta</taxon>
        <taxon>Tracheophyta</taxon>
        <taxon>Spermatophyta</taxon>
        <taxon>Magnoliopsida</taxon>
        <taxon>eudicotyledons</taxon>
        <taxon>Gunneridae</taxon>
        <taxon>Pentapetalae</taxon>
        <taxon>asterids</taxon>
        <taxon>Ericales</taxon>
        <taxon>Actinidiaceae</taxon>
        <taxon>Actinidia</taxon>
    </lineage>
</organism>
<dbReference type="PANTHER" id="PTHR47991">
    <property type="entry name" value="OXOGLUTARATE/IRON-DEPENDENT DIOXYGENASE"/>
    <property type="match status" value="1"/>
</dbReference>
<evidence type="ECO:0000256" key="1">
    <source>
        <dbReference type="ARBA" id="ARBA00008056"/>
    </source>
</evidence>
<dbReference type="Pfam" id="PF03171">
    <property type="entry name" value="2OG-FeII_Oxy"/>
    <property type="match status" value="1"/>
</dbReference>
<feature type="domain" description="Fe2OG dioxygenase" evidence="5">
    <location>
        <begin position="214"/>
        <end position="314"/>
    </location>
</feature>
<comment type="caution">
    <text evidence="6">The sequence shown here is derived from an EMBL/GenBank/DDBJ whole genome shotgun (WGS) entry which is preliminary data.</text>
</comment>